<feature type="signal peptide" evidence="1">
    <location>
        <begin position="1"/>
        <end position="23"/>
    </location>
</feature>
<protein>
    <submittedName>
        <fullName evidence="2">Uncharacterized protein</fullName>
    </submittedName>
</protein>
<keyword evidence="3" id="KW-1185">Reference proteome</keyword>
<name>A0A4U0TNS1_9PEZI</name>
<comment type="caution">
    <text evidence="2">The sequence shown here is derived from an EMBL/GenBank/DDBJ whole genome shotgun (WGS) entry which is preliminary data.</text>
</comment>
<dbReference type="EMBL" id="NAJL01000052">
    <property type="protein sequence ID" value="TKA23673.1"/>
    <property type="molecule type" value="Genomic_DNA"/>
</dbReference>
<evidence type="ECO:0000313" key="3">
    <source>
        <dbReference type="Proteomes" id="UP000308549"/>
    </source>
</evidence>
<dbReference type="AlphaFoldDB" id="A0A4U0TNS1"/>
<proteinExistence type="predicted"/>
<gene>
    <name evidence="2" type="ORF">B0A50_06509</name>
</gene>
<dbReference type="Proteomes" id="UP000308549">
    <property type="component" value="Unassembled WGS sequence"/>
</dbReference>
<keyword evidence="1" id="KW-0732">Signal</keyword>
<evidence type="ECO:0000313" key="2">
    <source>
        <dbReference type="EMBL" id="TKA23673.1"/>
    </source>
</evidence>
<reference evidence="2 3" key="1">
    <citation type="submission" date="2017-03" db="EMBL/GenBank/DDBJ databases">
        <title>Genomes of endolithic fungi from Antarctica.</title>
        <authorList>
            <person name="Coleine C."/>
            <person name="Masonjones S."/>
            <person name="Stajich J.E."/>
        </authorList>
    </citation>
    <scope>NUCLEOTIDE SEQUENCE [LARGE SCALE GENOMIC DNA]</scope>
    <source>
        <strain evidence="2 3">CCFEE 6315</strain>
    </source>
</reference>
<feature type="chain" id="PRO_5020446233" evidence="1">
    <location>
        <begin position="24"/>
        <end position="125"/>
    </location>
</feature>
<organism evidence="2 3">
    <name type="scientific">Salinomyces thailandicus</name>
    <dbReference type="NCBI Taxonomy" id="706561"/>
    <lineage>
        <taxon>Eukaryota</taxon>
        <taxon>Fungi</taxon>
        <taxon>Dikarya</taxon>
        <taxon>Ascomycota</taxon>
        <taxon>Pezizomycotina</taxon>
        <taxon>Dothideomycetes</taxon>
        <taxon>Dothideomycetidae</taxon>
        <taxon>Mycosphaerellales</taxon>
        <taxon>Teratosphaeriaceae</taxon>
        <taxon>Salinomyces</taxon>
    </lineage>
</organism>
<sequence>MKLPTLPLLLLLPLLSLPLPSTALSNRALCAAKNHNLISAINKFCSHPALTVPSIYAKHGVKGADKHSHIWIDGEACEPAEWVPSEYCRSQFWGICAGGGKHGGGWERFGRGRCQVWWVGYHRHV</sequence>
<accession>A0A4U0TNS1</accession>
<evidence type="ECO:0000256" key="1">
    <source>
        <dbReference type="SAM" id="SignalP"/>
    </source>
</evidence>